<organism evidence="2 3">
    <name type="scientific">Epilithonimonas pallida</name>
    <dbReference type="NCBI Taxonomy" id="373671"/>
    <lineage>
        <taxon>Bacteria</taxon>
        <taxon>Pseudomonadati</taxon>
        <taxon>Bacteroidota</taxon>
        <taxon>Flavobacteriia</taxon>
        <taxon>Flavobacteriales</taxon>
        <taxon>Weeksellaceae</taxon>
        <taxon>Chryseobacterium group</taxon>
        <taxon>Epilithonimonas</taxon>
    </lineage>
</organism>
<keyword evidence="1" id="KW-0472">Membrane</keyword>
<keyword evidence="1" id="KW-0812">Transmembrane</keyword>
<dbReference type="Pfam" id="PF20619">
    <property type="entry name" value="DUF6804"/>
    <property type="match status" value="1"/>
</dbReference>
<dbReference type="EMBL" id="FXUO01000009">
    <property type="protein sequence ID" value="SMP96527.1"/>
    <property type="molecule type" value="Genomic_DNA"/>
</dbReference>
<reference evidence="2 3" key="1">
    <citation type="submission" date="2017-05" db="EMBL/GenBank/DDBJ databases">
        <authorList>
            <person name="Varghese N."/>
            <person name="Submissions S."/>
        </authorList>
    </citation>
    <scope>NUCLEOTIDE SEQUENCE [LARGE SCALE GENOMIC DNA]</scope>
    <source>
        <strain evidence="2 3">DSM 18015</strain>
    </source>
</reference>
<feature type="transmembrane region" description="Helical" evidence="1">
    <location>
        <begin position="16"/>
        <end position="34"/>
    </location>
</feature>
<feature type="transmembrane region" description="Helical" evidence="1">
    <location>
        <begin position="66"/>
        <end position="85"/>
    </location>
</feature>
<keyword evidence="1" id="KW-1133">Transmembrane helix</keyword>
<dbReference type="InterPro" id="IPR046548">
    <property type="entry name" value="DUF6804"/>
</dbReference>
<evidence type="ECO:0000313" key="2">
    <source>
        <dbReference type="EMBL" id="SMP96527.1"/>
    </source>
</evidence>
<name>A0ABY1R6L8_9FLAO</name>
<feature type="transmembrane region" description="Helical" evidence="1">
    <location>
        <begin position="40"/>
        <end position="59"/>
    </location>
</feature>
<comment type="caution">
    <text evidence="2">The sequence shown here is derived from an EMBL/GenBank/DDBJ whole genome shotgun (WGS) entry which is preliminary data.</text>
</comment>
<keyword evidence="3" id="KW-1185">Reference proteome</keyword>
<evidence type="ECO:0000313" key="3">
    <source>
        <dbReference type="Proteomes" id="UP001158050"/>
    </source>
</evidence>
<protein>
    <submittedName>
        <fullName evidence="2">Uncharacterized protein</fullName>
    </submittedName>
</protein>
<sequence length="148" mass="17388">MMETATSQKDFRRLEMIYKTLFTFCALCCFIAILPLPLLYYTFLRIIVFISAGIVVYHFGRQKELLWVIVFGIILILFNPIVPVHLYFKSIWIPIDIVTAILFLLLVIIRLKKKELPQEIIPEKPPQLKTFSRDRIIKTSSKNNINNE</sequence>
<proteinExistence type="predicted"/>
<accession>A0ABY1R6L8</accession>
<dbReference type="Proteomes" id="UP001158050">
    <property type="component" value="Unassembled WGS sequence"/>
</dbReference>
<feature type="transmembrane region" description="Helical" evidence="1">
    <location>
        <begin position="91"/>
        <end position="109"/>
    </location>
</feature>
<evidence type="ECO:0000256" key="1">
    <source>
        <dbReference type="SAM" id="Phobius"/>
    </source>
</evidence>
<gene>
    <name evidence="2" type="ORF">SAMN05421679_10985</name>
</gene>
<dbReference type="RefSeq" id="WP_283417863.1">
    <property type="nucleotide sequence ID" value="NZ_FXUO01000009.1"/>
</dbReference>